<dbReference type="AlphaFoldDB" id="A0A3R8QFE2"/>
<evidence type="ECO:0000256" key="3">
    <source>
        <dbReference type="ARBA" id="ARBA00023015"/>
    </source>
</evidence>
<dbReference type="SMART" id="SM01043">
    <property type="entry name" value="BTAD"/>
    <property type="match status" value="1"/>
</dbReference>
<dbReference type="SUPFAM" id="SSF46894">
    <property type="entry name" value="C-terminal effector domain of the bipartite response regulators"/>
    <property type="match status" value="1"/>
</dbReference>
<evidence type="ECO:0000313" key="8">
    <source>
        <dbReference type="EMBL" id="RRQ88760.1"/>
    </source>
</evidence>
<protein>
    <recommendedName>
        <fullName evidence="7">OmpR/PhoB-type domain-containing protein</fullName>
    </recommendedName>
</protein>
<comment type="caution">
    <text evidence="8">The sequence shown here is derived from an EMBL/GenBank/DDBJ whole genome shotgun (WGS) entry which is preliminary data.</text>
</comment>
<dbReference type="Pfam" id="PF03704">
    <property type="entry name" value="BTAD"/>
    <property type="match status" value="1"/>
</dbReference>
<reference evidence="8 9" key="1">
    <citation type="submission" date="2017-10" db="EMBL/GenBank/DDBJ databases">
        <title>Draft genome of actinobacteria isolated from guarana (Paullinia cupana (Mart.) Ducke.</title>
        <authorList>
            <person name="Siqueira K.A."/>
            <person name="Liotti R.G."/>
            <person name="Mendes T.A."/>
            <person name="Soares M.A."/>
        </authorList>
    </citation>
    <scope>NUCLEOTIDE SEQUENCE [LARGE SCALE GENOMIC DNA]</scope>
    <source>
        <strain evidence="8 9">199</strain>
    </source>
</reference>
<dbReference type="InterPro" id="IPR036388">
    <property type="entry name" value="WH-like_DNA-bd_sf"/>
</dbReference>
<feature type="domain" description="OmpR/PhoB-type" evidence="7">
    <location>
        <begin position="1"/>
        <end position="105"/>
    </location>
</feature>
<dbReference type="CDD" id="cd15831">
    <property type="entry name" value="BTAD"/>
    <property type="match status" value="1"/>
</dbReference>
<dbReference type="GO" id="GO:0000160">
    <property type="term" value="P:phosphorelay signal transduction system"/>
    <property type="evidence" value="ECO:0007669"/>
    <property type="project" value="UniProtKB-KW"/>
</dbReference>
<dbReference type="Pfam" id="PF00486">
    <property type="entry name" value="Trans_reg_C"/>
    <property type="match status" value="1"/>
</dbReference>
<evidence type="ECO:0000313" key="9">
    <source>
        <dbReference type="Proteomes" id="UP000276379"/>
    </source>
</evidence>
<keyword evidence="9" id="KW-1185">Reference proteome</keyword>
<dbReference type="InterPro" id="IPR016032">
    <property type="entry name" value="Sig_transdc_resp-reg_C-effctor"/>
</dbReference>
<dbReference type="InterPro" id="IPR011990">
    <property type="entry name" value="TPR-like_helical_dom_sf"/>
</dbReference>
<dbReference type="PANTHER" id="PTHR35807">
    <property type="entry name" value="TRANSCRIPTIONAL REGULATOR REDD-RELATED"/>
    <property type="match status" value="1"/>
</dbReference>
<keyword evidence="5" id="KW-0804">Transcription</keyword>
<evidence type="ECO:0000256" key="2">
    <source>
        <dbReference type="ARBA" id="ARBA00023012"/>
    </source>
</evidence>
<proteinExistence type="inferred from homology"/>
<dbReference type="Gene3D" id="1.25.40.10">
    <property type="entry name" value="Tetratricopeptide repeat domain"/>
    <property type="match status" value="1"/>
</dbReference>
<sequence length="274" mass="30356">MVHTGSRDMEFGILGPLSLIDSDGRSCAPGALKLKILLANFLVRPNRTMSTHQLIEEIWGGFPPRTATTALQVYISNIRKILGEGGSRTEQSSILTRPPGYVFELAGHGSDLHRFEQERDEAGRLEAAGDTEGAARLLRTALRRWRGRALADVRCTPRLTAAARRLDELYIASYEKSIELELMMGRDAELVGELYALAGEYPSRERVHEFLMVALYNTGRPGEALQAYMSIRNALSEQSGLAPSHRLRGLQQAILSRSIDVLSIRPQSPMRSIA</sequence>
<accession>A0A3R8QFE2</accession>
<comment type="similarity">
    <text evidence="1">Belongs to the AfsR/DnrI/RedD regulatory family.</text>
</comment>
<keyword evidence="3" id="KW-0805">Transcription regulation</keyword>
<evidence type="ECO:0000256" key="4">
    <source>
        <dbReference type="ARBA" id="ARBA00023125"/>
    </source>
</evidence>
<dbReference type="Proteomes" id="UP000276379">
    <property type="component" value="Unassembled WGS sequence"/>
</dbReference>
<evidence type="ECO:0000259" key="7">
    <source>
        <dbReference type="PROSITE" id="PS51755"/>
    </source>
</evidence>
<evidence type="ECO:0000256" key="6">
    <source>
        <dbReference type="PROSITE-ProRule" id="PRU01091"/>
    </source>
</evidence>
<gene>
    <name evidence="8" type="ORF">CQW44_06445</name>
</gene>
<dbReference type="SUPFAM" id="SSF48452">
    <property type="entry name" value="TPR-like"/>
    <property type="match status" value="1"/>
</dbReference>
<dbReference type="InterPro" id="IPR051677">
    <property type="entry name" value="AfsR-DnrI-RedD_regulator"/>
</dbReference>
<dbReference type="EMBL" id="PDES01000002">
    <property type="protein sequence ID" value="RRQ88760.1"/>
    <property type="molecule type" value="Genomic_DNA"/>
</dbReference>
<feature type="DNA-binding region" description="OmpR/PhoB-type" evidence="6">
    <location>
        <begin position="1"/>
        <end position="105"/>
    </location>
</feature>
<dbReference type="PROSITE" id="PS51755">
    <property type="entry name" value="OMPR_PHOB"/>
    <property type="match status" value="1"/>
</dbReference>
<dbReference type="InterPro" id="IPR005158">
    <property type="entry name" value="BTAD"/>
</dbReference>
<evidence type="ECO:0000256" key="1">
    <source>
        <dbReference type="ARBA" id="ARBA00005820"/>
    </source>
</evidence>
<keyword evidence="4 6" id="KW-0238">DNA-binding</keyword>
<dbReference type="GO" id="GO:0003677">
    <property type="term" value="F:DNA binding"/>
    <property type="evidence" value="ECO:0007669"/>
    <property type="project" value="UniProtKB-UniRule"/>
</dbReference>
<name>A0A3R8QFE2_9ACTN</name>
<evidence type="ECO:0000256" key="5">
    <source>
        <dbReference type="ARBA" id="ARBA00023163"/>
    </source>
</evidence>
<organism evidence="8 9">
    <name type="scientific">Streptomyces griseofuscus</name>
    <dbReference type="NCBI Taxonomy" id="146922"/>
    <lineage>
        <taxon>Bacteria</taxon>
        <taxon>Bacillati</taxon>
        <taxon>Actinomycetota</taxon>
        <taxon>Actinomycetes</taxon>
        <taxon>Kitasatosporales</taxon>
        <taxon>Streptomycetaceae</taxon>
        <taxon>Streptomyces</taxon>
    </lineage>
</organism>
<dbReference type="PANTHER" id="PTHR35807:SF1">
    <property type="entry name" value="TRANSCRIPTIONAL REGULATOR REDD"/>
    <property type="match status" value="1"/>
</dbReference>
<keyword evidence="2" id="KW-0902">Two-component regulatory system</keyword>
<dbReference type="GO" id="GO:0006355">
    <property type="term" value="P:regulation of DNA-templated transcription"/>
    <property type="evidence" value="ECO:0007669"/>
    <property type="project" value="InterPro"/>
</dbReference>
<dbReference type="SMART" id="SM00862">
    <property type="entry name" value="Trans_reg_C"/>
    <property type="match status" value="1"/>
</dbReference>
<dbReference type="InterPro" id="IPR001867">
    <property type="entry name" value="OmpR/PhoB-type_DNA-bd"/>
</dbReference>
<dbReference type="Gene3D" id="1.10.10.10">
    <property type="entry name" value="Winged helix-like DNA-binding domain superfamily/Winged helix DNA-binding domain"/>
    <property type="match status" value="1"/>
</dbReference>